<dbReference type="InterPro" id="IPR011016">
    <property type="entry name" value="Znf_RING-CH"/>
</dbReference>
<evidence type="ECO:0000256" key="1">
    <source>
        <dbReference type="ARBA" id="ARBA00022723"/>
    </source>
</evidence>
<evidence type="ECO:0000256" key="2">
    <source>
        <dbReference type="ARBA" id="ARBA00022771"/>
    </source>
</evidence>
<dbReference type="Proteomes" id="UP000184330">
    <property type="component" value="Unassembled WGS sequence"/>
</dbReference>
<feature type="compositionally biased region" description="Acidic residues" evidence="4">
    <location>
        <begin position="313"/>
        <end position="323"/>
    </location>
</feature>
<evidence type="ECO:0000256" key="4">
    <source>
        <dbReference type="SAM" id="MobiDB-lite"/>
    </source>
</evidence>
<keyword evidence="8" id="KW-1185">Reference proteome</keyword>
<dbReference type="GO" id="GO:0008270">
    <property type="term" value="F:zinc ion binding"/>
    <property type="evidence" value="ECO:0007669"/>
    <property type="project" value="UniProtKB-KW"/>
</dbReference>
<dbReference type="SMART" id="SM00744">
    <property type="entry name" value="RINGv"/>
    <property type="match status" value="1"/>
</dbReference>
<gene>
    <name evidence="7" type="ORF">PAC_02856</name>
</gene>
<feature type="compositionally biased region" description="Polar residues" evidence="4">
    <location>
        <begin position="334"/>
        <end position="351"/>
    </location>
</feature>
<dbReference type="OrthoDB" id="264354at2759"/>
<feature type="region of interest" description="Disordered" evidence="4">
    <location>
        <begin position="1"/>
        <end position="60"/>
    </location>
</feature>
<reference evidence="7 8" key="1">
    <citation type="submission" date="2016-03" db="EMBL/GenBank/DDBJ databases">
        <authorList>
            <person name="Ploux O."/>
        </authorList>
    </citation>
    <scope>NUCLEOTIDE SEQUENCE [LARGE SCALE GENOMIC DNA]</scope>
    <source>
        <strain evidence="7 8">UAMH 11012</strain>
    </source>
</reference>
<keyword evidence="3" id="KW-0862">Zinc</keyword>
<evidence type="ECO:0000313" key="8">
    <source>
        <dbReference type="Proteomes" id="UP000184330"/>
    </source>
</evidence>
<dbReference type="STRING" id="576137.A0A1L7WJQ2"/>
<name>A0A1L7WJQ2_9HELO</name>
<evidence type="ECO:0000256" key="5">
    <source>
        <dbReference type="SAM" id="Phobius"/>
    </source>
</evidence>
<dbReference type="PROSITE" id="PS51292">
    <property type="entry name" value="ZF_RING_CH"/>
    <property type="match status" value="1"/>
</dbReference>
<accession>A0A1L7WJQ2</accession>
<dbReference type="CDD" id="cd16495">
    <property type="entry name" value="RING_CH-C4HC3_MARCH"/>
    <property type="match status" value="1"/>
</dbReference>
<keyword evidence="5" id="KW-1133">Transmembrane helix</keyword>
<keyword evidence="2" id="KW-0863">Zinc-finger</keyword>
<dbReference type="EMBL" id="FJOG01000003">
    <property type="protein sequence ID" value="CZR52978.1"/>
    <property type="molecule type" value="Genomic_DNA"/>
</dbReference>
<keyword evidence="5" id="KW-0812">Transmembrane</keyword>
<protein>
    <submittedName>
        <fullName evidence="7">Related to RING finger domain protein</fullName>
    </submittedName>
</protein>
<evidence type="ECO:0000256" key="3">
    <source>
        <dbReference type="ARBA" id="ARBA00022833"/>
    </source>
</evidence>
<dbReference type="Pfam" id="PF12906">
    <property type="entry name" value="RINGv"/>
    <property type="match status" value="1"/>
</dbReference>
<evidence type="ECO:0000313" key="7">
    <source>
        <dbReference type="EMBL" id="CZR52978.1"/>
    </source>
</evidence>
<keyword evidence="1" id="KW-0479">Metal-binding</keyword>
<dbReference type="PANTHER" id="PTHR46347">
    <property type="entry name" value="RING/FYVE/PHD ZINC FINGER SUPERFAMILY PROTEIN"/>
    <property type="match status" value="1"/>
</dbReference>
<dbReference type="AlphaFoldDB" id="A0A1L7WJQ2"/>
<dbReference type="InterPro" id="IPR013083">
    <property type="entry name" value="Znf_RING/FYVE/PHD"/>
</dbReference>
<dbReference type="PANTHER" id="PTHR46347:SF1">
    <property type="entry name" value="RING_FYVE_PHD ZINC FINGER SUPERFAMILY PROTEIN"/>
    <property type="match status" value="1"/>
</dbReference>
<keyword evidence="5" id="KW-0472">Membrane</keyword>
<feature type="domain" description="RING-CH-type" evidence="6">
    <location>
        <begin position="61"/>
        <end position="155"/>
    </location>
</feature>
<feature type="transmembrane region" description="Helical" evidence="5">
    <location>
        <begin position="273"/>
        <end position="294"/>
    </location>
</feature>
<evidence type="ECO:0000259" key="6">
    <source>
        <dbReference type="PROSITE" id="PS51292"/>
    </source>
</evidence>
<sequence length="358" mass="40124">MSVPAHAPSAWSWEGLDTEHHDPFMSTDYKPPGTFAEEEPKAEPEPHPEEHTEDTGPAPRQRYYASRTCRICLEEVSPTYEPLTGGIPSILHPAPKVKYVSSDPSSGRLIRPCKCRGSQKYVHEGCLQAWRHSDSAYGARTFWECPTCKFKYRLERMRWSRLITSTLTQIVITFAIMLATVFLFGFVADPIINLYLDPYETITSIPSGGTQLLLEDEDASWIEHFLKGLASLGLLGFVKVFFAMSPWHWWNLRQTGILGGRRRGGTGRDRLEDISWTVVVIGVVTFLAAVWTWVRSWTKSTLEKAGDRVADVQGDEDDDEQLDEPTPAQAADGSCTTPGNPQSQETPTSTSAEDRKTQ</sequence>
<organism evidence="7 8">
    <name type="scientific">Phialocephala subalpina</name>
    <dbReference type="NCBI Taxonomy" id="576137"/>
    <lineage>
        <taxon>Eukaryota</taxon>
        <taxon>Fungi</taxon>
        <taxon>Dikarya</taxon>
        <taxon>Ascomycota</taxon>
        <taxon>Pezizomycotina</taxon>
        <taxon>Leotiomycetes</taxon>
        <taxon>Helotiales</taxon>
        <taxon>Mollisiaceae</taxon>
        <taxon>Phialocephala</taxon>
        <taxon>Phialocephala fortinii species complex</taxon>
    </lineage>
</organism>
<dbReference type="SUPFAM" id="SSF57850">
    <property type="entry name" value="RING/U-box"/>
    <property type="match status" value="1"/>
</dbReference>
<proteinExistence type="predicted"/>
<feature type="transmembrane region" description="Helical" evidence="5">
    <location>
        <begin position="229"/>
        <end position="252"/>
    </location>
</feature>
<dbReference type="Gene3D" id="3.30.40.10">
    <property type="entry name" value="Zinc/RING finger domain, C3HC4 (zinc finger)"/>
    <property type="match status" value="1"/>
</dbReference>
<feature type="region of interest" description="Disordered" evidence="4">
    <location>
        <begin position="305"/>
        <end position="358"/>
    </location>
</feature>
<feature type="compositionally biased region" description="Basic and acidic residues" evidence="4">
    <location>
        <begin position="38"/>
        <end position="54"/>
    </location>
</feature>
<feature type="transmembrane region" description="Helical" evidence="5">
    <location>
        <begin position="162"/>
        <end position="188"/>
    </location>
</feature>